<dbReference type="Proteomes" id="UP001595724">
    <property type="component" value="Unassembled WGS sequence"/>
</dbReference>
<evidence type="ECO:0000259" key="4">
    <source>
        <dbReference type="PROSITE" id="PS51662"/>
    </source>
</evidence>
<dbReference type="PANTHER" id="PTHR24104">
    <property type="entry name" value="E3 UBIQUITIN-PROTEIN LIGASE NHLRC1-RELATED"/>
    <property type="match status" value="1"/>
</dbReference>
<gene>
    <name evidence="5" type="ORF">ACFOM9_01585</name>
</gene>
<dbReference type="EMBL" id="JBHRYF010000001">
    <property type="protein sequence ID" value="MFC3658768.1"/>
    <property type="molecule type" value="Genomic_DNA"/>
</dbReference>
<keyword evidence="3" id="KW-0732">Signal</keyword>
<dbReference type="PROSITE" id="PS51662">
    <property type="entry name" value="BP_PHYTASE"/>
    <property type="match status" value="1"/>
</dbReference>
<reference evidence="6" key="1">
    <citation type="journal article" date="2019" name="Int. J. Syst. Evol. Microbiol.">
        <title>The Global Catalogue of Microorganisms (GCM) 10K type strain sequencing project: providing services to taxonomists for standard genome sequencing and annotation.</title>
        <authorList>
            <consortium name="The Broad Institute Genomics Platform"/>
            <consortium name="The Broad Institute Genome Sequencing Center for Infectious Disease"/>
            <person name="Wu L."/>
            <person name="Ma J."/>
        </authorList>
    </citation>
    <scope>NUCLEOTIDE SEQUENCE [LARGE SCALE GENOMIC DNA]</scope>
    <source>
        <strain evidence="6">KCTC 42211</strain>
    </source>
</reference>
<sequence length="371" mass="40353">MSKLVLSSVAAAVCLVGCTSPAPRALPPAPIAIAAPSMVVPERYVSPESPRDELDSLATWPAEDGRTWLIATAKSTHLLVVFDADTGERLRSIGRKGQAPGEFLRPNGVAIHGNHLFVAERDNHRVQVLSLPDFTPLGTFGSDRLRSPYGLWIHESAPGEYEVYVTDSFMQGEHHDVVPPLDQLDRRVRRYRIAFDDDGTRFNARDEGAFGDTGESSALRIVESIAGDPAQQRLLVADEFTSTEGLRRGSNLREYTFDGKPTGRELPAGTFEAQAEGVALWSCTPDTGYWVAADQRYPQTHFLLFDRDTLAPRGSFRGEVTAHTDGIALHAATTATFPAGALFAVHDDKAVAAFDLGEVARVLALDPDCTR</sequence>
<organism evidence="5 6">
    <name type="scientific">Luteimonas notoginsengisoli</name>
    <dbReference type="NCBI Taxonomy" id="1578200"/>
    <lineage>
        <taxon>Bacteria</taxon>
        <taxon>Pseudomonadati</taxon>
        <taxon>Pseudomonadota</taxon>
        <taxon>Gammaproteobacteria</taxon>
        <taxon>Lysobacterales</taxon>
        <taxon>Lysobacteraceae</taxon>
        <taxon>Luteimonas</taxon>
    </lineage>
</organism>
<dbReference type="InterPro" id="IPR003431">
    <property type="entry name" value="B-propeller_Phytase"/>
</dbReference>
<keyword evidence="1" id="KW-0677">Repeat</keyword>
<dbReference type="PROSITE" id="PS51125">
    <property type="entry name" value="NHL"/>
    <property type="match status" value="1"/>
</dbReference>
<dbReference type="InterPro" id="IPR001258">
    <property type="entry name" value="NHL_repeat"/>
</dbReference>
<dbReference type="Gene3D" id="2.120.10.30">
    <property type="entry name" value="TolB, C-terminal domain"/>
    <property type="match status" value="1"/>
</dbReference>
<dbReference type="SUPFAM" id="SSF50956">
    <property type="entry name" value="Thermostable phytase (3-phytase)"/>
    <property type="match status" value="1"/>
</dbReference>
<dbReference type="InterPro" id="IPR050952">
    <property type="entry name" value="TRIM-NHL_E3_ligases"/>
</dbReference>
<dbReference type="RefSeq" id="WP_386705521.1">
    <property type="nucleotide sequence ID" value="NZ_JBHRYF010000001.1"/>
</dbReference>
<feature type="domain" description="BPP" evidence="4">
    <location>
        <begin position="29"/>
        <end position="363"/>
    </location>
</feature>
<comment type="caution">
    <text evidence="5">The sequence shown here is derived from an EMBL/GenBank/DDBJ whole genome shotgun (WGS) entry which is preliminary data.</text>
</comment>
<evidence type="ECO:0000256" key="1">
    <source>
        <dbReference type="ARBA" id="ARBA00022737"/>
    </source>
</evidence>
<proteinExistence type="predicted"/>
<keyword evidence="6" id="KW-1185">Reference proteome</keyword>
<accession>A0ABV7UPV5</accession>
<dbReference type="PANTHER" id="PTHR24104:SF25">
    <property type="entry name" value="PROTEIN LIN-41"/>
    <property type="match status" value="1"/>
</dbReference>
<feature type="chain" id="PRO_5046359195" evidence="3">
    <location>
        <begin position="26"/>
        <end position="371"/>
    </location>
</feature>
<dbReference type="InterPro" id="IPR011042">
    <property type="entry name" value="6-blade_b-propeller_TolB-like"/>
</dbReference>
<feature type="signal peptide" evidence="3">
    <location>
        <begin position="1"/>
        <end position="25"/>
    </location>
</feature>
<protein>
    <submittedName>
        <fullName evidence="5">Phytase</fullName>
    </submittedName>
</protein>
<dbReference type="Pfam" id="PF01436">
    <property type="entry name" value="NHL"/>
    <property type="match status" value="1"/>
</dbReference>
<feature type="repeat" description="NHL" evidence="2">
    <location>
        <begin position="90"/>
        <end position="132"/>
    </location>
</feature>
<evidence type="ECO:0000256" key="2">
    <source>
        <dbReference type="PROSITE-ProRule" id="PRU00504"/>
    </source>
</evidence>
<evidence type="ECO:0000313" key="5">
    <source>
        <dbReference type="EMBL" id="MFC3658768.1"/>
    </source>
</evidence>
<name>A0ABV7UPV5_9GAMM</name>
<evidence type="ECO:0000256" key="3">
    <source>
        <dbReference type="SAM" id="SignalP"/>
    </source>
</evidence>
<evidence type="ECO:0000313" key="6">
    <source>
        <dbReference type="Proteomes" id="UP001595724"/>
    </source>
</evidence>